<feature type="compositionally biased region" description="Polar residues" evidence="7">
    <location>
        <begin position="71"/>
        <end position="100"/>
    </location>
</feature>
<evidence type="ECO:0000256" key="4">
    <source>
        <dbReference type="ARBA" id="ARBA00022989"/>
    </source>
</evidence>
<evidence type="ECO:0000256" key="2">
    <source>
        <dbReference type="ARBA" id="ARBA00022553"/>
    </source>
</evidence>
<organism evidence="10 11">
    <name type="scientific">Galdieria yellowstonensis</name>
    <dbReference type="NCBI Taxonomy" id="3028027"/>
    <lineage>
        <taxon>Eukaryota</taxon>
        <taxon>Rhodophyta</taxon>
        <taxon>Bangiophyceae</taxon>
        <taxon>Galdieriales</taxon>
        <taxon>Galdieriaceae</taxon>
        <taxon>Galdieria</taxon>
    </lineage>
</organism>
<gene>
    <name evidence="10" type="ORF">GAYE_FCTG49G0067</name>
</gene>
<evidence type="ECO:0000259" key="9">
    <source>
        <dbReference type="Pfam" id="PF09402"/>
    </source>
</evidence>
<protein>
    <recommendedName>
        <fullName evidence="9">Man1/Src1-like C-terminal domain-containing protein</fullName>
    </recommendedName>
</protein>
<sequence>MAITPDKDGQDPQSVEHRKSNSSSKPVASGDRGATGKARLQFRKGFYDNEAKDSRRSSSKTERSRHVGEENLQNSTSTEKKTVSTPSESRTVNEVESNSPLPVPRNLGTEFLSVERTAETRYTTSKELSRYKFSAIMFLIVSIFVAFIYYSPPTPLPYCDTNTAKGMEDCRPCPDHGTCSNGELFCDQGYVEFSGKCVKDKKLSLLTRDIRNKLEKILRERAGSCICGSTPNVQREMDRTQLYKETLSLFGDKLPLDESRFHLAFTEAFDSIVNDSSYEFECRQVDNNLWCRSLRPSLSLSCRLRLFALEEWWKMLIALFIVFGTIRLYFWFRSKRWIDRQAKIITEEVYRQLTESAQLTSPLSEKKKFVVTRLRDDLLHDQSLLKWKDKIWEKVVERVNSDSRVLKSRQTVNNLPQLVWEWHDKVVS</sequence>
<dbReference type="Gene3D" id="1.10.10.1180">
    <property type="entry name" value="MAN1, winged-helix domain"/>
    <property type="match status" value="1"/>
</dbReference>
<dbReference type="GO" id="GO:0071763">
    <property type="term" value="P:nuclear membrane organization"/>
    <property type="evidence" value="ECO:0007669"/>
    <property type="project" value="TreeGrafter"/>
</dbReference>
<feature type="domain" description="Man1/Src1-like C-terminal" evidence="9">
    <location>
        <begin position="165"/>
        <end position="423"/>
    </location>
</feature>
<evidence type="ECO:0000256" key="8">
    <source>
        <dbReference type="SAM" id="Phobius"/>
    </source>
</evidence>
<evidence type="ECO:0000313" key="10">
    <source>
        <dbReference type="EMBL" id="KAK4522188.1"/>
    </source>
</evidence>
<evidence type="ECO:0000256" key="6">
    <source>
        <dbReference type="ARBA" id="ARBA00023242"/>
    </source>
</evidence>
<accession>A0AAV9I630</accession>
<feature type="compositionally biased region" description="Basic and acidic residues" evidence="7">
    <location>
        <begin position="45"/>
        <end position="69"/>
    </location>
</feature>
<reference evidence="10 11" key="1">
    <citation type="submission" date="2022-07" db="EMBL/GenBank/DDBJ databases">
        <title>Genome-wide signatures of adaptation to extreme environments.</title>
        <authorList>
            <person name="Cho C.H."/>
            <person name="Yoon H.S."/>
        </authorList>
    </citation>
    <scope>NUCLEOTIDE SEQUENCE [LARGE SCALE GENOMIC DNA]</scope>
    <source>
        <strain evidence="10 11">108.79 E11</strain>
    </source>
</reference>
<feature type="compositionally biased region" description="Basic and acidic residues" evidence="7">
    <location>
        <begin position="1"/>
        <end position="19"/>
    </location>
</feature>
<comment type="subcellular location">
    <subcellularLocation>
        <location evidence="1">Nucleus inner membrane</location>
    </subcellularLocation>
</comment>
<dbReference type="PANTHER" id="PTHR47808">
    <property type="entry name" value="INNER NUCLEAR MEMBRANE PROTEIN HEH2-RELATED"/>
    <property type="match status" value="1"/>
</dbReference>
<evidence type="ECO:0000256" key="7">
    <source>
        <dbReference type="SAM" id="MobiDB-lite"/>
    </source>
</evidence>
<dbReference type="GO" id="GO:0005637">
    <property type="term" value="C:nuclear inner membrane"/>
    <property type="evidence" value="ECO:0007669"/>
    <property type="project" value="UniProtKB-SubCell"/>
</dbReference>
<comment type="caution">
    <text evidence="10">The sequence shown here is derived from an EMBL/GenBank/DDBJ whole genome shotgun (WGS) entry which is preliminary data.</text>
</comment>
<keyword evidence="4 8" id="KW-1133">Transmembrane helix</keyword>
<dbReference type="GO" id="GO:0034399">
    <property type="term" value="C:nuclear periphery"/>
    <property type="evidence" value="ECO:0007669"/>
    <property type="project" value="TreeGrafter"/>
</dbReference>
<evidence type="ECO:0000256" key="3">
    <source>
        <dbReference type="ARBA" id="ARBA00022692"/>
    </source>
</evidence>
<dbReference type="GO" id="GO:0005783">
    <property type="term" value="C:endoplasmic reticulum"/>
    <property type="evidence" value="ECO:0007669"/>
    <property type="project" value="TreeGrafter"/>
</dbReference>
<keyword evidence="2" id="KW-0597">Phosphoprotein</keyword>
<proteinExistence type="predicted"/>
<dbReference type="Proteomes" id="UP001300502">
    <property type="component" value="Unassembled WGS sequence"/>
</dbReference>
<feature type="region of interest" description="Disordered" evidence="7">
    <location>
        <begin position="1"/>
        <end position="106"/>
    </location>
</feature>
<keyword evidence="6" id="KW-0539">Nucleus</keyword>
<dbReference type="PANTHER" id="PTHR47808:SF2">
    <property type="entry name" value="LEM DOMAIN-CONTAINING PROTEIN 2"/>
    <property type="match status" value="1"/>
</dbReference>
<name>A0AAV9I630_9RHOD</name>
<keyword evidence="5 8" id="KW-0472">Membrane</keyword>
<dbReference type="AlphaFoldDB" id="A0AAV9I630"/>
<dbReference type="InterPro" id="IPR041885">
    <property type="entry name" value="MAN1_winged_helix_dom"/>
</dbReference>
<keyword evidence="3 8" id="KW-0812">Transmembrane</keyword>
<dbReference type="InterPro" id="IPR018996">
    <property type="entry name" value="Man1/Src1-like_C"/>
</dbReference>
<dbReference type="EMBL" id="JANCYU010000001">
    <property type="protein sequence ID" value="KAK4522188.1"/>
    <property type="molecule type" value="Genomic_DNA"/>
</dbReference>
<keyword evidence="11" id="KW-1185">Reference proteome</keyword>
<dbReference type="Pfam" id="PF09402">
    <property type="entry name" value="MSC"/>
    <property type="match status" value="1"/>
</dbReference>
<evidence type="ECO:0000313" key="11">
    <source>
        <dbReference type="Proteomes" id="UP001300502"/>
    </source>
</evidence>
<evidence type="ECO:0000256" key="5">
    <source>
        <dbReference type="ARBA" id="ARBA00023136"/>
    </source>
</evidence>
<evidence type="ECO:0000256" key="1">
    <source>
        <dbReference type="ARBA" id="ARBA00004540"/>
    </source>
</evidence>
<dbReference type="GO" id="GO:0003682">
    <property type="term" value="F:chromatin binding"/>
    <property type="evidence" value="ECO:0007669"/>
    <property type="project" value="InterPro"/>
</dbReference>
<feature type="transmembrane region" description="Helical" evidence="8">
    <location>
        <begin position="312"/>
        <end position="332"/>
    </location>
</feature>
<dbReference type="InterPro" id="IPR044780">
    <property type="entry name" value="Heh2/Src1"/>
</dbReference>
<feature type="transmembrane region" description="Helical" evidence="8">
    <location>
        <begin position="131"/>
        <end position="150"/>
    </location>
</feature>